<accession>A0A284S9N5</accession>
<organism evidence="1 2">
    <name type="scientific">Armillaria ostoyae</name>
    <name type="common">Armillaria root rot fungus</name>
    <dbReference type="NCBI Taxonomy" id="47428"/>
    <lineage>
        <taxon>Eukaryota</taxon>
        <taxon>Fungi</taxon>
        <taxon>Dikarya</taxon>
        <taxon>Basidiomycota</taxon>
        <taxon>Agaricomycotina</taxon>
        <taxon>Agaricomycetes</taxon>
        <taxon>Agaricomycetidae</taxon>
        <taxon>Agaricales</taxon>
        <taxon>Marasmiineae</taxon>
        <taxon>Physalacriaceae</taxon>
        <taxon>Armillaria</taxon>
    </lineage>
</organism>
<dbReference type="EMBL" id="FUEG01000047">
    <property type="protein sequence ID" value="SJL17728.1"/>
    <property type="molecule type" value="Genomic_DNA"/>
</dbReference>
<gene>
    <name evidence="1" type="ORF">ARMOST_21289</name>
</gene>
<dbReference type="AlphaFoldDB" id="A0A284S9N5"/>
<evidence type="ECO:0000313" key="1">
    <source>
        <dbReference type="EMBL" id="SJL17728.1"/>
    </source>
</evidence>
<evidence type="ECO:0000313" key="2">
    <source>
        <dbReference type="Proteomes" id="UP000219338"/>
    </source>
</evidence>
<reference evidence="2" key="1">
    <citation type="journal article" date="2017" name="Nat. Ecol. Evol.">
        <title>Genome expansion and lineage-specific genetic innovations in the forest pathogenic fungi Armillaria.</title>
        <authorList>
            <person name="Sipos G."/>
            <person name="Prasanna A.N."/>
            <person name="Walter M.C."/>
            <person name="O'Connor E."/>
            <person name="Balint B."/>
            <person name="Krizsan K."/>
            <person name="Kiss B."/>
            <person name="Hess J."/>
            <person name="Varga T."/>
            <person name="Slot J."/>
            <person name="Riley R."/>
            <person name="Boka B."/>
            <person name="Rigling D."/>
            <person name="Barry K."/>
            <person name="Lee J."/>
            <person name="Mihaltcheva S."/>
            <person name="LaButti K."/>
            <person name="Lipzen A."/>
            <person name="Waldron R."/>
            <person name="Moloney N.M."/>
            <person name="Sperisen C."/>
            <person name="Kredics L."/>
            <person name="Vagvoelgyi C."/>
            <person name="Patrignani A."/>
            <person name="Fitzpatrick D."/>
            <person name="Nagy I."/>
            <person name="Doyle S."/>
            <person name="Anderson J.B."/>
            <person name="Grigoriev I.V."/>
            <person name="Gueldener U."/>
            <person name="Muensterkoetter M."/>
            <person name="Nagy L.G."/>
        </authorList>
    </citation>
    <scope>NUCLEOTIDE SEQUENCE [LARGE SCALE GENOMIC DNA]</scope>
    <source>
        <strain evidence="2">C18/9</strain>
    </source>
</reference>
<sequence>MLETPSGFAYLTDAQPLPLNMTNAGLFILPRDTSCLHKDWAICLRNPGHSEPEARGKRCDISGLRRSKTTWKPPVYMPRSGT</sequence>
<proteinExistence type="predicted"/>
<name>A0A284S9N5_ARMOS</name>
<dbReference type="Proteomes" id="UP000219338">
    <property type="component" value="Unassembled WGS sequence"/>
</dbReference>
<keyword evidence="2" id="KW-1185">Reference proteome</keyword>
<protein>
    <submittedName>
        <fullName evidence="1">Uncharacterized protein</fullName>
    </submittedName>
</protein>